<dbReference type="EMBL" id="DYYI01000018">
    <property type="protein sequence ID" value="HJE19100.1"/>
    <property type="molecule type" value="Genomic_DNA"/>
</dbReference>
<organism evidence="2 3">
    <name type="scientific">Aliicoccus persicus</name>
    <dbReference type="NCBI Taxonomy" id="930138"/>
    <lineage>
        <taxon>Bacteria</taxon>
        <taxon>Bacillati</taxon>
        <taxon>Bacillota</taxon>
        <taxon>Bacilli</taxon>
        <taxon>Bacillales</taxon>
        <taxon>Staphylococcaceae</taxon>
        <taxon>Aliicoccus</taxon>
    </lineage>
</organism>
<comment type="caution">
    <text evidence="2">The sequence shown here is derived from an EMBL/GenBank/DDBJ whole genome shotgun (WGS) entry which is preliminary data.</text>
</comment>
<feature type="transmembrane region" description="Helical" evidence="1">
    <location>
        <begin position="6"/>
        <end position="23"/>
    </location>
</feature>
<keyword evidence="1" id="KW-0472">Membrane</keyword>
<evidence type="ECO:0000313" key="3">
    <source>
        <dbReference type="Proteomes" id="UP000763505"/>
    </source>
</evidence>
<keyword evidence="1" id="KW-0812">Transmembrane</keyword>
<dbReference type="AlphaFoldDB" id="A0A921DVZ8"/>
<reference evidence="2" key="2">
    <citation type="submission" date="2021-09" db="EMBL/GenBank/DDBJ databases">
        <authorList>
            <person name="Gilroy R."/>
        </authorList>
    </citation>
    <scope>NUCLEOTIDE SEQUENCE</scope>
    <source>
        <strain evidence="2">6019</strain>
    </source>
</reference>
<proteinExistence type="predicted"/>
<name>A0A921DVZ8_9STAP</name>
<protein>
    <submittedName>
        <fullName evidence="2">Uncharacterized protein</fullName>
    </submittedName>
</protein>
<reference evidence="2" key="1">
    <citation type="journal article" date="2021" name="PeerJ">
        <title>Extensive microbial diversity within the chicken gut microbiome revealed by metagenomics and culture.</title>
        <authorList>
            <person name="Gilroy R."/>
            <person name="Ravi A."/>
            <person name="Getino M."/>
            <person name="Pursley I."/>
            <person name="Horton D.L."/>
            <person name="Alikhan N.F."/>
            <person name="Baker D."/>
            <person name="Gharbi K."/>
            <person name="Hall N."/>
            <person name="Watson M."/>
            <person name="Adriaenssens E.M."/>
            <person name="Foster-Nyarko E."/>
            <person name="Jarju S."/>
            <person name="Secka A."/>
            <person name="Antonio M."/>
            <person name="Oren A."/>
            <person name="Chaudhuri R.R."/>
            <person name="La Ragione R."/>
            <person name="Hildebrand F."/>
            <person name="Pallen M.J."/>
        </authorList>
    </citation>
    <scope>NUCLEOTIDE SEQUENCE</scope>
    <source>
        <strain evidence="2">6019</strain>
    </source>
</reference>
<evidence type="ECO:0000313" key="2">
    <source>
        <dbReference type="EMBL" id="HJE19100.1"/>
    </source>
</evidence>
<keyword evidence="1" id="KW-1133">Transmembrane helix</keyword>
<gene>
    <name evidence="2" type="ORF">K8V35_01930</name>
</gene>
<sequence length="56" mass="6551">MTAINYLIIMFLLMIIIIMASFITHKTNALFLFIRALILTIFVLIVSSLFWVELFL</sequence>
<dbReference type="Proteomes" id="UP000763505">
    <property type="component" value="Unassembled WGS sequence"/>
</dbReference>
<evidence type="ECO:0000256" key="1">
    <source>
        <dbReference type="SAM" id="Phobius"/>
    </source>
</evidence>
<accession>A0A921DVZ8</accession>
<feature type="transmembrane region" description="Helical" evidence="1">
    <location>
        <begin position="30"/>
        <end position="52"/>
    </location>
</feature>